<dbReference type="EMBL" id="QMFB01000028">
    <property type="protein sequence ID" value="RAV13784.1"/>
    <property type="molecule type" value="Genomic_DNA"/>
</dbReference>
<organism evidence="1 2">
    <name type="scientific">Paenibacillus contaminans</name>
    <dbReference type="NCBI Taxonomy" id="450362"/>
    <lineage>
        <taxon>Bacteria</taxon>
        <taxon>Bacillati</taxon>
        <taxon>Bacillota</taxon>
        <taxon>Bacilli</taxon>
        <taxon>Bacillales</taxon>
        <taxon>Paenibacillaceae</taxon>
        <taxon>Paenibacillus</taxon>
    </lineage>
</organism>
<dbReference type="RefSeq" id="WP_113035175.1">
    <property type="nucleotide sequence ID" value="NZ_QMFB01000028.1"/>
</dbReference>
<name>A0A329M1I9_9BACL</name>
<reference evidence="1 2" key="1">
    <citation type="journal article" date="2009" name="Int. J. Syst. Evol. Microbiol.">
        <title>Paenibacillus contaminans sp. nov., isolated from a contaminated laboratory plate.</title>
        <authorList>
            <person name="Chou J.H."/>
            <person name="Lee J.H."/>
            <person name="Lin M.C."/>
            <person name="Chang P.S."/>
            <person name="Arun A.B."/>
            <person name="Young C.C."/>
            <person name="Chen W.M."/>
        </authorList>
    </citation>
    <scope>NUCLEOTIDE SEQUENCE [LARGE SCALE GENOMIC DNA]</scope>
    <source>
        <strain evidence="1 2">CKOBP-6</strain>
    </source>
</reference>
<protein>
    <submittedName>
        <fullName evidence="1">Acyl carrier protein</fullName>
    </submittedName>
</protein>
<dbReference type="Proteomes" id="UP000250369">
    <property type="component" value="Unassembled WGS sequence"/>
</dbReference>
<gene>
    <name evidence="1" type="ORF">DQG23_32385</name>
</gene>
<dbReference type="Gene3D" id="1.10.1200.10">
    <property type="entry name" value="ACP-like"/>
    <property type="match status" value="1"/>
</dbReference>
<comment type="caution">
    <text evidence="1">The sequence shown here is derived from an EMBL/GenBank/DDBJ whole genome shotgun (WGS) entry which is preliminary data.</text>
</comment>
<proteinExistence type="predicted"/>
<keyword evidence="2" id="KW-1185">Reference proteome</keyword>
<evidence type="ECO:0000313" key="1">
    <source>
        <dbReference type="EMBL" id="RAV13784.1"/>
    </source>
</evidence>
<sequence length="77" mass="8788">MNLQEFTKAFEEIVMVEEGTVQLTTELSSLDDWDSLSRASLLSVFEESFQLKVEESIVRNAATFQDIIDIVKDKLES</sequence>
<dbReference type="SUPFAM" id="SSF47336">
    <property type="entry name" value="ACP-like"/>
    <property type="match status" value="1"/>
</dbReference>
<dbReference type="AlphaFoldDB" id="A0A329M1I9"/>
<accession>A0A329M1I9</accession>
<dbReference type="InterPro" id="IPR036736">
    <property type="entry name" value="ACP-like_sf"/>
</dbReference>
<evidence type="ECO:0000313" key="2">
    <source>
        <dbReference type="Proteomes" id="UP000250369"/>
    </source>
</evidence>